<feature type="transmembrane region" description="Helical" evidence="7">
    <location>
        <begin position="737"/>
        <end position="757"/>
    </location>
</feature>
<dbReference type="SUPFAM" id="SSF63380">
    <property type="entry name" value="Riboflavin synthase domain-like"/>
    <property type="match status" value="1"/>
</dbReference>
<proteinExistence type="predicted"/>
<feature type="region of interest" description="Disordered" evidence="6">
    <location>
        <begin position="656"/>
        <end position="679"/>
    </location>
</feature>
<dbReference type="AlphaFoldDB" id="A0A9W6THJ3"/>
<dbReference type="InterPro" id="IPR013130">
    <property type="entry name" value="Fe3_Rdtase_TM_dom"/>
</dbReference>
<evidence type="ECO:0000256" key="1">
    <source>
        <dbReference type="ARBA" id="ARBA00004141"/>
    </source>
</evidence>
<dbReference type="PROSITE" id="PS51384">
    <property type="entry name" value="FAD_FR"/>
    <property type="match status" value="1"/>
</dbReference>
<keyword evidence="10" id="KW-1185">Reference proteome</keyword>
<dbReference type="InterPro" id="IPR039261">
    <property type="entry name" value="FNR_nucleotide-bd"/>
</dbReference>
<dbReference type="PANTHER" id="PTHR11972">
    <property type="entry name" value="NADPH OXIDASE"/>
    <property type="match status" value="1"/>
</dbReference>
<dbReference type="PANTHER" id="PTHR11972:SF193">
    <property type="entry name" value="FAD-BINDING FR-TYPE DOMAIN-CONTAINING PROTEIN"/>
    <property type="match status" value="1"/>
</dbReference>
<dbReference type="GO" id="GO:0005886">
    <property type="term" value="C:plasma membrane"/>
    <property type="evidence" value="ECO:0007669"/>
    <property type="project" value="TreeGrafter"/>
</dbReference>
<organism evidence="9 10">
    <name type="scientific">Phytophthora lilii</name>
    <dbReference type="NCBI Taxonomy" id="2077276"/>
    <lineage>
        <taxon>Eukaryota</taxon>
        <taxon>Sar</taxon>
        <taxon>Stramenopiles</taxon>
        <taxon>Oomycota</taxon>
        <taxon>Peronosporomycetes</taxon>
        <taxon>Peronosporales</taxon>
        <taxon>Peronosporaceae</taxon>
        <taxon>Phytophthora</taxon>
    </lineage>
</organism>
<feature type="domain" description="FAD-binding FR-type" evidence="8">
    <location>
        <begin position="465"/>
        <end position="568"/>
    </location>
</feature>
<dbReference type="Pfam" id="PF08022">
    <property type="entry name" value="FAD_binding_8"/>
    <property type="match status" value="1"/>
</dbReference>
<dbReference type="Pfam" id="PF08030">
    <property type="entry name" value="NAD_binding_6"/>
    <property type="match status" value="1"/>
</dbReference>
<feature type="compositionally biased region" description="Acidic residues" evidence="6">
    <location>
        <begin position="661"/>
        <end position="676"/>
    </location>
</feature>
<dbReference type="InterPro" id="IPR050369">
    <property type="entry name" value="RBOH/FRE"/>
</dbReference>
<dbReference type="SUPFAM" id="SSF52343">
    <property type="entry name" value="Ferredoxin reductase-like, C-terminal NADP-linked domain"/>
    <property type="match status" value="1"/>
</dbReference>
<dbReference type="OrthoDB" id="167398at2759"/>
<feature type="region of interest" description="Disordered" evidence="6">
    <location>
        <begin position="1"/>
        <end position="30"/>
    </location>
</feature>
<name>A0A9W6THJ3_9STRA</name>
<dbReference type="InterPro" id="IPR013112">
    <property type="entry name" value="FAD-bd_8"/>
</dbReference>
<dbReference type="Gene3D" id="3.40.50.80">
    <property type="entry name" value="Nucleotide-binding domain of ferredoxin-NADP reductase (FNR) module"/>
    <property type="match status" value="1"/>
</dbReference>
<keyword evidence="3 7" id="KW-1133">Transmembrane helix</keyword>
<evidence type="ECO:0000259" key="8">
    <source>
        <dbReference type="PROSITE" id="PS51384"/>
    </source>
</evidence>
<evidence type="ECO:0000256" key="2">
    <source>
        <dbReference type="ARBA" id="ARBA00022692"/>
    </source>
</evidence>
<feature type="transmembrane region" description="Helical" evidence="7">
    <location>
        <begin position="169"/>
        <end position="191"/>
    </location>
</feature>
<evidence type="ECO:0000256" key="6">
    <source>
        <dbReference type="SAM" id="MobiDB-lite"/>
    </source>
</evidence>
<dbReference type="InterPro" id="IPR017938">
    <property type="entry name" value="Riboflavin_synthase-like_b-brl"/>
</dbReference>
<dbReference type="EMBL" id="BSXW01000146">
    <property type="protein sequence ID" value="GMF13165.1"/>
    <property type="molecule type" value="Genomic_DNA"/>
</dbReference>
<accession>A0A9W6THJ3</accession>
<feature type="transmembrane region" description="Helical" evidence="7">
    <location>
        <begin position="700"/>
        <end position="722"/>
    </location>
</feature>
<reference evidence="9" key="1">
    <citation type="submission" date="2023-04" db="EMBL/GenBank/DDBJ databases">
        <title>Phytophthora lilii NBRC 32176.</title>
        <authorList>
            <person name="Ichikawa N."/>
            <person name="Sato H."/>
            <person name="Tonouchi N."/>
        </authorList>
    </citation>
    <scope>NUCLEOTIDE SEQUENCE</scope>
    <source>
        <strain evidence="9">NBRC 32176</strain>
    </source>
</reference>
<feature type="transmembrane region" description="Helical" evidence="7">
    <location>
        <begin position="445"/>
        <end position="462"/>
    </location>
</feature>
<gene>
    <name evidence="9" type="ORF">Plil01_000366900</name>
</gene>
<feature type="transmembrane region" description="Helical" evidence="7">
    <location>
        <begin position="345"/>
        <end position="368"/>
    </location>
</feature>
<evidence type="ECO:0000256" key="7">
    <source>
        <dbReference type="SAM" id="Phobius"/>
    </source>
</evidence>
<protein>
    <submittedName>
        <fullName evidence="9">Unnamed protein product</fullName>
    </submittedName>
</protein>
<dbReference type="Pfam" id="PF01794">
    <property type="entry name" value="Ferric_reduct"/>
    <property type="match status" value="1"/>
</dbReference>
<keyword evidence="4" id="KW-0560">Oxidoreductase</keyword>
<comment type="subcellular location">
    <subcellularLocation>
        <location evidence="1">Membrane</location>
        <topology evidence="1">Multi-pass membrane protein</topology>
    </subcellularLocation>
</comment>
<evidence type="ECO:0000256" key="3">
    <source>
        <dbReference type="ARBA" id="ARBA00022989"/>
    </source>
</evidence>
<feature type="compositionally biased region" description="Polar residues" evidence="6">
    <location>
        <begin position="7"/>
        <end position="30"/>
    </location>
</feature>
<dbReference type="SFLD" id="SFLDS00052">
    <property type="entry name" value="Ferric_Reductase_Domain"/>
    <property type="match status" value="1"/>
</dbReference>
<evidence type="ECO:0000256" key="4">
    <source>
        <dbReference type="ARBA" id="ARBA00023002"/>
    </source>
</evidence>
<dbReference type="PRINTS" id="PR00410">
    <property type="entry name" value="PHEHYDRXLASE"/>
</dbReference>
<dbReference type="SFLD" id="SFLDG01168">
    <property type="entry name" value="Ferric_reductase_subgroup_(FRE"/>
    <property type="match status" value="1"/>
</dbReference>
<dbReference type="CDD" id="cd06186">
    <property type="entry name" value="NOX_Duox_like_FAD_NADP"/>
    <property type="match status" value="1"/>
</dbReference>
<sequence>MPGKSPAATQVSSRASRQSNAHKTARSNQPFALATRNSPTCCCQQLSPLDFVAFNLQLHCDWSVPSYTARFKRTCRRRPAHILTAGLLLIMSVRVDMERRRAPASPPHSPESDDALDLQLGQDLDDAEFERLIASRSPGTRSGMRLLQKPQKAKALQMLSKARRSGAKLFLKVCAAWVLFALMWIRWPIYYRTLFAALETSLGDKFEVEPAVVTFAITLPFLLAGAVFYWKQNTVGSLVSWGRQLRIVQWATSHPSIGKSVGFDAVDVVLVGGFLLLQLNLVVGKLLADKENGKLAKSGYLDRTARTFGMNGLYAMVLSVILVARQSFLHKFFGLSGERAARYHVLTGQFGFIMLMLHGVLYILVWYMQGKVEKMLFPCLNESCTPKQRYGTTRNFFGAVAMLPLLVVAVSSMEWMRRRFFRRFIMLHCLGAVFVMFTALHYYAATYWLVPAIVLYGIYRTVSAIGRGKASVLSATAMSNKVFQLELRRSTTGGSDFMPGQYVYIKVDAIGNEWHPFTISSSPLRNRHSFLLDAKVQGPFTSRLLTLMKMQQLQTVHVDGYYGSEISLAPHMVFVAGGSGMTPFLSVLDHLKFLAEAGGCDETLPGDSELPRTLWIIWTCRDLELLEAHAELLDAVTRCSRWKCKVWLHLTHAGSGGSGYDNEDDDTQTEPDDLSEEASPRVQRFYPASLERYAYSGHNYMLGLPVFAGSALGCVLLMLWVFKLEAYTAKSFMRRPLLLVSGALGAVLGASIMLYLVRRWNSRKNDDERHGAIGAAMGEMEVAGLDISSPAPPATPRSMPTPAQSLLSRSFLIEKERPDLDSRLRDVHSEIRENYGLSAEVALLVSGPAKLQADALLQARELQGPAFQVHQKSFLL</sequence>
<evidence type="ECO:0000256" key="5">
    <source>
        <dbReference type="ARBA" id="ARBA00023136"/>
    </source>
</evidence>
<keyword evidence="2 7" id="KW-0812">Transmembrane</keyword>
<comment type="caution">
    <text evidence="9">The sequence shown here is derived from an EMBL/GenBank/DDBJ whole genome shotgun (WGS) entry which is preliminary data.</text>
</comment>
<keyword evidence="5 7" id="KW-0472">Membrane</keyword>
<dbReference type="InterPro" id="IPR017927">
    <property type="entry name" value="FAD-bd_FR_type"/>
</dbReference>
<dbReference type="GO" id="GO:0016491">
    <property type="term" value="F:oxidoreductase activity"/>
    <property type="evidence" value="ECO:0007669"/>
    <property type="project" value="UniProtKB-KW"/>
</dbReference>
<dbReference type="Gene3D" id="2.40.30.10">
    <property type="entry name" value="Translation factors"/>
    <property type="match status" value="1"/>
</dbReference>
<dbReference type="Proteomes" id="UP001165083">
    <property type="component" value="Unassembled WGS sequence"/>
</dbReference>
<dbReference type="InterPro" id="IPR013121">
    <property type="entry name" value="Fe_red_NAD-bd_6"/>
</dbReference>
<feature type="transmembrane region" description="Helical" evidence="7">
    <location>
        <begin position="308"/>
        <end position="324"/>
    </location>
</feature>
<evidence type="ECO:0000313" key="10">
    <source>
        <dbReference type="Proteomes" id="UP001165083"/>
    </source>
</evidence>
<feature type="transmembrane region" description="Helical" evidence="7">
    <location>
        <begin position="211"/>
        <end position="230"/>
    </location>
</feature>
<evidence type="ECO:0000313" key="9">
    <source>
        <dbReference type="EMBL" id="GMF13165.1"/>
    </source>
</evidence>
<feature type="transmembrane region" description="Helical" evidence="7">
    <location>
        <begin position="396"/>
        <end position="413"/>
    </location>
</feature>